<accession>A0ABS5ANT8</accession>
<evidence type="ECO:0000313" key="1">
    <source>
        <dbReference type="EMBL" id="MBP2478205.1"/>
    </source>
</evidence>
<dbReference type="EMBL" id="JAGIOO010000001">
    <property type="protein sequence ID" value="MBP2478205.1"/>
    <property type="molecule type" value="Genomic_DNA"/>
</dbReference>
<dbReference type="Proteomes" id="UP001519363">
    <property type="component" value="Unassembled WGS sequence"/>
</dbReference>
<reference evidence="1 2" key="1">
    <citation type="submission" date="2021-03" db="EMBL/GenBank/DDBJ databases">
        <title>Sequencing the genomes of 1000 actinobacteria strains.</title>
        <authorList>
            <person name="Klenk H.-P."/>
        </authorList>
    </citation>
    <scope>NUCLEOTIDE SEQUENCE [LARGE SCALE GENOMIC DNA]</scope>
    <source>
        <strain evidence="1 2">DSM 44580</strain>
    </source>
</reference>
<proteinExistence type="predicted"/>
<gene>
    <name evidence="1" type="ORF">JOF53_007077</name>
</gene>
<name>A0ABS5ANT8_9PSEU</name>
<dbReference type="RefSeq" id="WP_143342509.1">
    <property type="nucleotide sequence ID" value="NZ_JAGIOO010000001.1"/>
</dbReference>
<organism evidence="1 2">
    <name type="scientific">Crossiella equi</name>
    <dbReference type="NCBI Taxonomy" id="130796"/>
    <lineage>
        <taxon>Bacteria</taxon>
        <taxon>Bacillati</taxon>
        <taxon>Actinomycetota</taxon>
        <taxon>Actinomycetes</taxon>
        <taxon>Pseudonocardiales</taxon>
        <taxon>Pseudonocardiaceae</taxon>
        <taxon>Crossiella</taxon>
    </lineage>
</organism>
<protein>
    <submittedName>
        <fullName evidence="1">Uncharacterized protein</fullName>
    </submittedName>
</protein>
<keyword evidence="2" id="KW-1185">Reference proteome</keyword>
<sequence length="75" mass="7999">MVEEIGDQADALGGRYATVEKAAAEVSEAIEKWVKVCVTSAPNTSERIGCVIGTLSKVKLGDETILAAMYEVERP</sequence>
<evidence type="ECO:0000313" key="2">
    <source>
        <dbReference type="Proteomes" id="UP001519363"/>
    </source>
</evidence>
<comment type="caution">
    <text evidence="1">The sequence shown here is derived from an EMBL/GenBank/DDBJ whole genome shotgun (WGS) entry which is preliminary data.</text>
</comment>